<comment type="pathway">
    <text evidence="1">Energy metabolism; oxidative phosphorylation.</text>
</comment>
<dbReference type="AlphaFoldDB" id="A0A6N0GSG3"/>
<dbReference type="EMBL" id="MN722635">
    <property type="protein sequence ID" value="QKQ12918.1"/>
    <property type="molecule type" value="Genomic_DNA"/>
</dbReference>
<proteinExistence type="inferred from homology"/>
<keyword evidence="1" id="KW-0349">Heme</keyword>
<accession>A0A6N0GSG3</accession>
<dbReference type="GO" id="GO:0004129">
    <property type="term" value="F:cytochrome-c oxidase activity"/>
    <property type="evidence" value="ECO:0007669"/>
    <property type="project" value="UniProtKB-EC"/>
</dbReference>
<keyword evidence="1 4" id="KW-0496">Mitochondrion</keyword>
<evidence type="ECO:0000313" key="4">
    <source>
        <dbReference type="EMBL" id="QKQ12918.1"/>
    </source>
</evidence>
<dbReference type="InterPro" id="IPR023616">
    <property type="entry name" value="Cyt_c_oxase-like_su1_dom"/>
</dbReference>
<name>A0A6N0GSG3_9APHY</name>
<dbReference type="InterPro" id="IPR036927">
    <property type="entry name" value="Cyt_c_oxase-like_su1_sf"/>
</dbReference>
<evidence type="ECO:0000256" key="2">
    <source>
        <dbReference type="SAM" id="Phobius"/>
    </source>
</evidence>
<dbReference type="GO" id="GO:0006123">
    <property type="term" value="P:mitochondrial electron transport, cytochrome c to oxygen"/>
    <property type="evidence" value="ECO:0007669"/>
    <property type="project" value="TreeGrafter"/>
</dbReference>
<dbReference type="InterPro" id="IPR000883">
    <property type="entry name" value="Cyt_C_Oxase_1"/>
</dbReference>
<keyword evidence="1 2" id="KW-0472">Membrane</keyword>
<organism evidence="4">
    <name type="scientific">Sparassis crispa</name>
    <dbReference type="NCBI Taxonomy" id="139825"/>
    <lineage>
        <taxon>Eukaryota</taxon>
        <taxon>Fungi</taxon>
        <taxon>Dikarya</taxon>
        <taxon>Basidiomycota</taxon>
        <taxon>Agaricomycotina</taxon>
        <taxon>Agaricomycetes</taxon>
        <taxon>Polyporales</taxon>
        <taxon>Sparassidaceae</taxon>
        <taxon>Sparassis</taxon>
    </lineage>
</organism>
<dbReference type="Pfam" id="PF00115">
    <property type="entry name" value="COX1"/>
    <property type="match status" value="1"/>
</dbReference>
<keyword evidence="1" id="KW-0679">Respiratory chain</keyword>
<keyword evidence="1" id="KW-0813">Transport</keyword>
<evidence type="ECO:0000256" key="1">
    <source>
        <dbReference type="RuleBase" id="RU000369"/>
    </source>
</evidence>
<feature type="transmembrane region" description="Helical" evidence="2">
    <location>
        <begin position="53"/>
        <end position="70"/>
    </location>
</feature>
<comment type="function">
    <text evidence="1">Component of the cytochrome c oxidase, the last enzyme in the mitochondrial electron transport chain which drives oxidative phosphorylation. The respiratory chain contains 3 multisubunit complexes succinate dehydrogenase (complex II, CII), ubiquinol-cytochrome c oxidoreductase (cytochrome b-c1 complex, complex III, CIII) and cytochrome c oxidase (complex IV, CIV), that cooperate to transfer electrons derived from NADH and succinate to molecular oxygen, creating an electrochemical gradient over the inner membrane that drives transmembrane transport and the ATP synthase. Cytochrome c oxidase is the component of the respiratory chain that catalyzes the reduction of oxygen to water. Electrons originating from reduced cytochrome c in the intermembrane space (IMS) are transferred via the dinuclear copper A center (CU(A)) of subunit 2 and heme A of subunit 1 to the active site in subunit 1, a binuclear center (BNC) formed by heme A3 and copper B (CU(B)). The BNC reduces molecular oxygen to 2 water molecules using 4 electrons from cytochrome c in the IMS and 4 protons from the mitochondrial matrix.</text>
</comment>
<geneLocation type="mitochondrion" evidence="4"/>
<reference evidence="4" key="1">
    <citation type="journal article" date="2020" name="Mitochondrial DNA Part B Resour">
        <title>The complete mitochondrial genome of an edible mushroom, Sparassis crispa.</title>
        <authorList>
            <person name="Bashir K.M.I."/>
            <person name="Rheu K.M."/>
            <person name="Kim M.-S."/>
            <person name="Cho M.-G."/>
        </authorList>
    </citation>
    <scope>NUCLEOTIDE SEQUENCE</scope>
</reference>
<dbReference type="PANTHER" id="PTHR10422">
    <property type="entry name" value="CYTOCHROME C OXIDASE SUBUNIT 1"/>
    <property type="match status" value="1"/>
</dbReference>
<comment type="similarity">
    <text evidence="1">Belongs to the heme-copper respiratory oxidase family.</text>
</comment>
<dbReference type="EC" id="7.1.1.9" evidence="1"/>
<keyword evidence="1" id="KW-0408">Iron</keyword>
<dbReference type="PRINTS" id="PR01165">
    <property type="entry name" value="CYCOXIDASEI"/>
</dbReference>
<dbReference type="UniPathway" id="UPA00705"/>
<comment type="subcellular location">
    <subcellularLocation>
        <location evidence="1">Mitochondrion inner membrane</location>
        <topology evidence="1">Multi-pass membrane protein</topology>
    </subcellularLocation>
</comment>
<keyword evidence="1" id="KW-0999">Mitochondrion inner membrane</keyword>
<dbReference type="GO" id="GO:0015990">
    <property type="term" value="P:electron transport coupled proton transport"/>
    <property type="evidence" value="ECO:0007669"/>
    <property type="project" value="TreeGrafter"/>
</dbReference>
<dbReference type="SUPFAM" id="SSF81442">
    <property type="entry name" value="Cytochrome c oxidase subunit I-like"/>
    <property type="match status" value="1"/>
</dbReference>
<keyword evidence="1" id="KW-0249">Electron transport</keyword>
<dbReference type="PANTHER" id="PTHR10422:SF18">
    <property type="entry name" value="CYTOCHROME C OXIDASE SUBUNIT 1"/>
    <property type="match status" value="1"/>
</dbReference>
<feature type="transmembrane region" description="Helical" evidence="2">
    <location>
        <begin position="12"/>
        <end position="33"/>
    </location>
</feature>
<dbReference type="GO" id="GO:0005743">
    <property type="term" value="C:mitochondrial inner membrane"/>
    <property type="evidence" value="ECO:0007669"/>
    <property type="project" value="UniProtKB-SubCell"/>
</dbReference>
<dbReference type="GO" id="GO:0020037">
    <property type="term" value="F:heme binding"/>
    <property type="evidence" value="ECO:0007669"/>
    <property type="project" value="InterPro"/>
</dbReference>
<feature type="domain" description="Cytochrome oxidase subunit I profile" evidence="3">
    <location>
        <begin position="1"/>
        <end position="70"/>
    </location>
</feature>
<keyword evidence="2" id="KW-1133">Transmembrane helix</keyword>
<keyword evidence="1" id="KW-0186">Copper</keyword>
<sequence>MNSWLSSTNAKEIGTLYLVFAVFAGMIGTAFSVLIRLELSSPGVQILQGDHQLFNVLITAHAFIMIFFMVRAQLKQSLKKT</sequence>
<dbReference type="GO" id="GO:0046872">
    <property type="term" value="F:metal ion binding"/>
    <property type="evidence" value="ECO:0007669"/>
    <property type="project" value="UniProtKB-KW"/>
</dbReference>
<protein>
    <recommendedName>
        <fullName evidence="1">Cytochrome c oxidase subunit 1</fullName>
        <ecNumber evidence="1">7.1.1.9</ecNumber>
    </recommendedName>
</protein>
<keyword evidence="1 2" id="KW-0812">Transmembrane</keyword>
<dbReference type="PROSITE" id="PS50855">
    <property type="entry name" value="COX1"/>
    <property type="match status" value="1"/>
</dbReference>
<dbReference type="Gene3D" id="1.20.210.10">
    <property type="entry name" value="Cytochrome c oxidase-like, subunit I domain"/>
    <property type="match status" value="1"/>
</dbReference>
<comment type="catalytic activity">
    <reaction evidence="1">
        <text>4 Fe(II)-[cytochrome c] + O2 + 8 H(+)(in) = 4 Fe(III)-[cytochrome c] + 2 H2O + 4 H(+)(out)</text>
        <dbReference type="Rhea" id="RHEA:11436"/>
        <dbReference type="Rhea" id="RHEA-COMP:10350"/>
        <dbReference type="Rhea" id="RHEA-COMP:14399"/>
        <dbReference type="ChEBI" id="CHEBI:15377"/>
        <dbReference type="ChEBI" id="CHEBI:15378"/>
        <dbReference type="ChEBI" id="CHEBI:15379"/>
        <dbReference type="ChEBI" id="CHEBI:29033"/>
        <dbReference type="ChEBI" id="CHEBI:29034"/>
        <dbReference type="EC" id="7.1.1.9"/>
    </reaction>
</comment>
<evidence type="ECO:0000259" key="3">
    <source>
        <dbReference type="PROSITE" id="PS50855"/>
    </source>
</evidence>
<keyword evidence="1" id="KW-0479">Metal-binding</keyword>
<gene>
    <name evidence="4" type="primary">cox1</name>
</gene>